<dbReference type="InterPro" id="IPR023395">
    <property type="entry name" value="MCP_dom_sf"/>
</dbReference>
<dbReference type="GO" id="GO:0031966">
    <property type="term" value="C:mitochondrial membrane"/>
    <property type="evidence" value="ECO:0007669"/>
    <property type="project" value="UniProtKB-SubCell"/>
</dbReference>
<dbReference type="Pfam" id="PF00153">
    <property type="entry name" value="Mito_carr"/>
    <property type="match status" value="3"/>
</dbReference>
<evidence type="ECO:0000256" key="6">
    <source>
        <dbReference type="ARBA" id="ARBA00022989"/>
    </source>
</evidence>
<accession>A0AAU9JGA5</accession>
<evidence type="ECO:0000313" key="13">
    <source>
        <dbReference type="Proteomes" id="UP001162131"/>
    </source>
</evidence>
<dbReference type="Proteomes" id="UP001162131">
    <property type="component" value="Unassembled WGS sequence"/>
</dbReference>
<keyword evidence="5" id="KW-0677">Repeat</keyword>
<reference evidence="12" key="1">
    <citation type="submission" date="2021-09" db="EMBL/GenBank/DDBJ databases">
        <authorList>
            <consortium name="AG Swart"/>
            <person name="Singh M."/>
            <person name="Singh A."/>
            <person name="Seah K."/>
            <person name="Emmerich C."/>
        </authorList>
    </citation>
    <scope>NUCLEOTIDE SEQUENCE</scope>
    <source>
        <strain evidence="12">ATCC30299</strain>
    </source>
</reference>
<evidence type="ECO:0000256" key="3">
    <source>
        <dbReference type="ARBA" id="ARBA00022448"/>
    </source>
</evidence>
<evidence type="ECO:0000256" key="4">
    <source>
        <dbReference type="ARBA" id="ARBA00022692"/>
    </source>
</evidence>
<evidence type="ECO:0000256" key="11">
    <source>
        <dbReference type="SAM" id="Phobius"/>
    </source>
</evidence>
<feature type="transmembrane region" description="Helical" evidence="11">
    <location>
        <begin position="205"/>
        <end position="223"/>
    </location>
</feature>
<dbReference type="PANTHER" id="PTHR45624">
    <property type="entry name" value="MITOCHONDRIAL BASIC AMINO ACIDS TRANSPORTER-RELATED"/>
    <property type="match status" value="1"/>
</dbReference>
<keyword evidence="7" id="KW-0496">Mitochondrion</keyword>
<comment type="caution">
    <text evidence="12">The sequence shown here is derived from an EMBL/GenBank/DDBJ whole genome shotgun (WGS) entry which is preliminary data.</text>
</comment>
<evidence type="ECO:0000256" key="10">
    <source>
        <dbReference type="RuleBase" id="RU000488"/>
    </source>
</evidence>
<evidence type="ECO:0000256" key="2">
    <source>
        <dbReference type="ARBA" id="ARBA00006375"/>
    </source>
</evidence>
<evidence type="ECO:0000256" key="9">
    <source>
        <dbReference type="PROSITE-ProRule" id="PRU00282"/>
    </source>
</evidence>
<feature type="repeat" description="Solcar" evidence="9">
    <location>
        <begin position="11"/>
        <end position="89"/>
    </location>
</feature>
<comment type="subcellular location">
    <subcellularLocation>
        <location evidence="1">Mitochondrion membrane</location>
        <topology evidence="1">Multi-pass membrane protein</topology>
    </subcellularLocation>
</comment>
<keyword evidence="3 10" id="KW-0813">Transport</keyword>
<organism evidence="12 13">
    <name type="scientific">Blepharisma stoltei</name>
    <dbReference type="NCBI Taxonomy" id="1481888"/>
    <lineage>
        <taxon>Eukaryota</taxon>
        <taxon>Sar</taxon>
        <taxon>Alveolata</taxon>
        <taxon>Ciliophora</taxon>
        <taxon>Postciliodesmatophora</taxon>
        <taxon>Heterotrichea</taxon>
        <taxon>Heterotrichida</taxon>
        <taxon>Blepharismidae</taxon>
        <taxon>Blepharisma</taxon>
    </lineage>
</organism>
<dbReference type="InterPro" id="IPR050567">
    <property type="entry name" value="Mitochondrial_Carrier"/>
</dbReference>
<gene>
    <name evidence="12" type="ORF">BSTOLATCC_MIC34054</name>
</gene>
<feature type="repeat" description="Solcar" evidence="9">
    <location>
        <begin position="100"/>
        <end position="191"/>
    </location>
</feature>
<evidence type="ECO:0000256" key="5">
    <source>
        <dbReference type="ARBA" id="ARBA00022737"/>
    </source>
</evidence>
<dbReference type="PROSITE" id="PS50920">
    <property type="entry name" value="SOLCAR"/>
    <property type="match status" value="3"/>
</dbReference>
<keyword evidence="8 9" id="KW-0472">Membrane</keyword>
<feature type="repeat" description="Solcar" evidence="9">
    <location>
        <begin position="203"/>
        <end position="289"/>
    </location>
</feature>
<dbReference type="GO" id="GO:0000064">
    <property type="term" value="F:L-ornithine transmembrane transporter activity"/>
    <property type="evidence" value="ECO:0007669"/>
    <property type="project" value="TreeGrafter"/>
</dbReference>
<protein>
    <recommendedName>
        <fullName evidence="14">Mitochondrial carrier protein</fullName>
    </recommendedName>
</protein>
<feature type="transmembrane region" description="Helical" evidence="11">
    <location>
        <begin position="175"/>
        <end position="193"/>
    </location>
</feature>
<keyword evidence="4 9" id="KW-0812">Transmembrane</keyword>
<evidence type="ECO:0008006" key="14">
    <source>
        <dbReference type="Google" id="ProtNLM"/>
    </source>
</evidence>
<dbReference type="InterPro" id="IPR018108">
    <property type="entry name" value="MCP_transmembrane"/>
</dbReference>
<keyword evidence="13" id="KW-1185">Reference proteome</keyword>
<evidence type="ECO:0000256" key="7">
    <source>
        <dbReference type="ARBA" id="ARBA00023128"/>
    </source>
</evidence>
<proteinExistence type="inferred from homology"/>
<evidence type="ECO:0000256" key="8">
    <source>
        <dbReference type="ARBA" id="ARBA00023136"/>
    </source>
</evidence>
<dbReference type="AlphaFoldDB" id="A0AAU9JGA5"/>
<dbReference type="EMBL" id="CAJZBQ010000034">
    <property type="protein sequence ID" value="CAG9323404.1"/>
    <property type="molecule type" value="Genomic_DNA"/>
</dbReference>
<dbReference type="PANTHER" id="PTHR45624:SF12">
    <property type="entry name" value="MITOCHONDRIAL ORNITHINE TRANSPORTER 1"/>
    <property type="match status" value="1"/>
</dbReference>
<evidence type="ECO:0000313" key="12">
    <source>
        <dbReference type="EMBL" id="CAG9323404.1"/>
    </source>
</evidence>
<sequence length="295" mass="32817">MERKPSFFPEFKGFVSGVVGAWCGVIVGQPFDIVKVRLQNSGGSAWVTLKTLLQNEGFFALWKGSLPPLIGLGLGNSISFGINENAKRIISSHNKPGEILSLNQHATCGIIAGFSRAFITCPVENVRIRIQIQGRIDPRGDPIYKGSVDCFLTILKNHGIVGLYKGFYMTMMRELIGMTMLFTIFQWSGRNIFGTTNVTTKELSVWKIMVCGGVAGYAYWIGFPFDVLKSKIQSDSYANPKYKNLRECVRLTYKEFGMAGYFKGFVPCILRAFPVNAAVLTGFEVTMSLFGRTYK</sequence>
<evidence type="ECO:0000256" key="1">
    <source>
        <dbReference type="ARBA" id="ARBA00004225"/>
    </source>
</evidence>
<dbReference type="GO" id="GO:1990575">
    <property type="term" value="P:mitochondrial L-ornithine transmembrane transport"/>
    <property type="evidence" value="ECO:0007669"/>
    <property type="project" value="TreeGrafter"/>
</dbReference>
<dbReference type="SUPFAM" id="SSF103506">
    <property type="entry name" value="Mitochondrial carrier"/>
    <property type="match status" value="1"/>
</dbReference>
<dbReference type="Gene3D" id="1.50.40.10">
    <property type="entry name" value="Mitochondrial carrier domain"/>
    <property type="match status" value="1"/>
</dbReference>
<keyword evidence="6 11" id="KW-1133">Transmembrane helix</keyword>
<comment type="similarity">
    <text evidence="2 10">Belongs to the mitochondrial carrier (TC 2.A.29) family.</text>
</comment>
<name>A0AAU9JGA5_9CILI</name>